<dbReference type="AlphaFoldDB" id="A0A1M5N449"/>
<keyword evidence="5 6" id="KW-0408">Iron</keyword>
<evidence type="ECO:0000313" key="9">
    <source>
        <dbReference type="EMBL" id="SHG84346.1"/>
    </source>
</evidence>
<dbReference type="PRINTS" id="PR00607">
    <property type="entry name" value="CYTCHROMECIE"/>
</dbReference>
<evidence type="ECO:0000256" key="3">
    <source>
        <dbReference type="ARBA" id="ARBA00022723"/>
    </source>
</evidence>
<evidence type="ECO:0000313" key="10">
    <source>
        <dbReference type="Proteomes" id="UP000184520"/>
    </source>
</evidence>
<evidence type="ECO:0000256" key="1">
    <source>
        <dbReference type="ARBA" id="ARBA00022448"/>
    </source>
</evidence>
<evidence type="ECO:0000256" key="2">
    <source>
        <dbReference type="ARBA" id="ARBA00022617"/>
    </source>
</evidence>
<keyword evidence="2 6" id="KW-0349">Heme</keyword>
<reference evidence="10" key="1">
    <citation type="submission" date="2016-11" db="EMBL/GenBank/DDBJ databases">
        <authorList>
            <person name="Varghese N."/>
            <person name="Submissions S."/>
        </authorList>
    </citation>
    <scope>NUCLEOTIDE SEQUENCE [LARGE SCALE GENOMIC DNA]</scope>
    <source>
        <strain evidence="10">CGMCC 1.8995</strain>
    </source>
</reference>
<feature type="signal peptide" evidence="7">
    <location>
        <begin position="1"/>
        <end position="21"/>
    </location>
</feature>
<dbReference type="InterPro" id="IPR036909">
    <property type="entry name" value="Cyt_c-like_dom_sf"/>
</dbReference>
<proteinExistence type="predicted"/>
<dbReference type="Proteomes" id="UP000184520">
    <property type="component" value="Unassembled WGS sequence"/>
</dbReference>
<dbReference type="EMBL" id="FQWD01000005">
    <property type="protein sequence ID" value="SHG84346.1"/>
    <property type="molecule type" value="Genomic_DNA"/>
</dbReference>
<dbReference type="STRING" id="634436.SAMN05216361_3070"/>
<feature type="chain" id="PRO_5012251685" evidence="7">
    <location>
        <begin position="22"/>
        <end position="130"/>
    </location>
</feature>
<dbReference type="PROSITE" id="PS51007">
    <property type="entry name" value="CYTC"/>
    <property type="match status" value="1"/>
</dbReference>
<sequence>MKLKTLLAMGAAFFAVFAVNAQQMSNDAIKDRIKPVGAVHIAGAAAAAPAGALSGEDVYNKACVACHGAGVLGAPRLQNAADWKPRLEQGFDTVLSHAINGFNAMPPRGTCGACSDDDIKAAIEYMIEGV</sequence>
<dbReference type="OrthoDB" id="9814708at2"/>
<gene>
    <name evidence="9" type="ORF">SAMN05216361_3070</name>
</gene>
<dbReference type="PANTHER" id="PTHR40942:SF4">
    <property type="entry name" value="CYTOCHROME C5"/>
    <property type="match status" value="1"/>
</dbReference>
<accession>A0A1M5N449</accession>
<evidence type="ECO:0000256" key="4">
    <source>
        <dbReference type="ARBA" id="ARBA00022982"/>
    </source>
</evidence>
<dbReference type="GO" id="GO:0009055">
    <property type="term" value="F:electron transfer activity"/>
    <property type="evidence" value="ECO:0007669"/>
    <property type="project" value="InterPro"/>
</dbReference>
<evidence type="ECO:0000256" key="7">
    <source>
        <dbReference type="SAM" id="SignalP"/>
    </source>
</evidence>
<dbReference type="Pfam" id="PF13442">
    <property type="entry name" value="Cytochrome_CBB3"/>
    <property type="match status" value="1"/>
</dbReference>
<dbReference type="GO" id="GO:0020037">
    <property type="term" value="F:heme binding"/>
    <property type="evidence" value="ECO:0007669"/>
    <property type="project" value="InterPro"/>
</dbReference>
<name>A0A1M5N449_9ALTE</name>
<evidence type="ECO:0000259" key="8">
    <source>
        <dbReference type="PROSITE" id="PS51007"/>
    </source>
</evidence>
<dbReference type="InterPro" id="IPR002323">
    <property type="entry name" value="Cyt_CIE"/>
</dbReference>
<evidence type="ECO:0000256" key="5">
    <source>
        <dbReference type="ARBA" id="ARBA00023004"/>
    </source>
</evidence>
<feature type="domain" description="Cytochrome c" evidence="8">
    <location>
        <begin position="50"/>
        <end position="130"/>
    </location>
</feature>
<dbReference type="InterPro" id="IPR009056">
    <property type="entry name" value="Cyt_c-like_dom"/>
</dbReference>
<keyword evidence="7" id="KW-0732">Signal</keyword>
<evidence type="ECO:0000256" key="6">
    <source>
        <dbReference type="PROSITE-ProRule" id="PRU00433"/>
    </source>
</evidence>
<dbReference type="Gene3D" id="1.10.760.10">
    <property type="entry name" value="Cytochrome c-like domain"/>
    <property type="match status" value="1"/>
</dbReference>
<organism evidence="9 10">
    <name type="scientific">Marisediminitalea aggregata</name>
    <dbReference type="NCBI Taxonomy" id="634436"/>
    <lineage>
        <taxon>Bacteria</taxon>
        <taxon>Pseudomonadati</taxon>
        <taxon>Pseudomonadota</taxon>
        <taxon>Gammaproteobacteria</taxon>
        <taxon>Alteromonadales</taxon>
        <taxon>Alteromonadaceae</taxon>
        <taxon>Marisediminitalea</taxon>
    </lineage>
</organism>
<keyword evidence="10" id="KW-1185">Reference proteome</keyword>
<keyword evidence="3 6" id="KW-0479">Metal-binding</keyword>
<protein>
    <submittedName>
        <fullName evidence="9">Cytochrome c5</fullName>
    </submittedName>
</protein>
<dbReference type="RefSeq" id="WP_073324013.1">
    <property type="nucleotide sequence ID" value="NZ_FQWD01000005.1"/>
</dbReference>
<keyword evidence="1" id="KW-0813">Transport</keyword>
<dbReference type="PANTHER" id="PTHR40942">
    <property type="match status" value="1"/>
</dbReference>
<dbReference type="SUPFAM" id="SSF46626">
    <property type="entry name" value="Cytochrome c"/>
    <property type="match status" value="1"/>
</dbReference>
<keyword evidence="4" id="KW-0249">Electron transport</keyword>
<dbReference type="GO" id="GO:0005506">
    <property type="term" value="F:iron ion binding"/>
    <property type="evidence" value="ECO:0007669"/>
    <property type="project" value="InterPro"/>
</dbReference>